<dbReference type="InterPro" id="IPR018393">
    <property type="entry name" value="NADHpl_OxRdtase_5_subgr"/>
</dbReference>
<dbReference type="PRINTS" id="PR01434">
    <property type="entry name" value="NADHDHGNASE5"/>
</dbReference>
<dbReference type="KEGG" id="abas:ACPOL_5847"/>
<dbReference type="GO" id="GO:0008137">
    <property type="term" value="F:NADH dehydrogenase (ubiquinone) activity"/>
    <property type="evidence" value="ECO:0007669"/>
    <property type="project" value="InterPro"/>
</dbReference>
<dbReference type="EMBL" id="CP030840">
    <property type="protein sequence ID" value="AXC15091.1"/>
    <property type="molecule type" value="Genomic_DNA"/>
</dbReference>
<dbReference type="NCBIfam" id="NF005141">
    <property type="entry name" value="PRK06590.1"/>
    <property type="match status" value="1"/>
</dbReference>
<organism evidence="9 10">
    <name type="scientific">Acidisarcina polymorpha</name>
    <dbReference type="NCBI Taxonomy" id="2211140"/>
    <lineage>
        <taxon>Bacteria</taxon>
        <taxon>Pseudomonadati</taxon>
        <taxon>Acidobacteriota</taxon>
        <taxon>Terriglobia</taxon>
        <taxon>Terriglobales</taxon>
        <taxon>Acidobacteriaceae</taxon>
        <taxon>Acidisarcina</taxon>
    </lineage>
</organism>
<evidence type="ECO:0000256" key="1">
    <source>
        <dbReference type="ARBA" id="ARBA00004127"/>
    </source>
</evidence>
<dbReference type="InterPro" id="IPR003945">
    <property type="entry name" value="NU5C-like"/>
</dbReference>
<dbReference type="Proteomes" id="UP000253606">
    <property type="component" value="Chromosome"/>
</dbReference>
<feature type="transmembrane region" description="Helical" evidence="6">
    <location>
        <begin position="418"/>
        <end position="439"/>
    </location>
</feature>
<feature type="transmembrane region" description="Helical" evidence="6">
    <location>
        <begin position="253"/>
        <end position="271"/>
    </location>
</feature>
<dbReference type="GO" id="GO:0042773">
    <property type="term" value="P:ATP synthesis coupled electron transport"/>
    <property type="evidence" value="ECO:0007669"/>
    <property type="project" value="InterPro"/>
</dbReference>
<dbReference type="InterPro" id="IPR001750">
    <property type="entry name" value="ND/Mrp_TM"/>
</dbReference>
<feature type="transmembrane region" description="Helical" evidence="6">
    <location>
        <begin position="143"/>
        <end position="162"/>
    </location>
</feature>
<dbReference type="Pfam" id="PF00361">
    <property type="entry name" value="Proton_antipo_M"/>
    <property type="match status" value="1"/>
</dbReference>
<feature type="transmembrane region" description="Helical" evidence="6">
    <location>
        <begin position="549"/>
        <end position="570"/>
    </location>
</feature>
<feature type="transmembrane region" description="Helical" evidence="6">
    <location>
        <begin position="655"/>
        <end position="684"/>
    </location>
</feature>
<feature type="transmembrane region" description="Helical" evidence="6">
    <location>
        <begin position="477"/>
        <end position="497"/>
    </location>
</feature>
<dbReference type="RefSeq" id="WP_114209729.1">
    <property type="nucleotide sequence ID" value="NZ_CP030840.1"/>
</dbReference>
<feature type="domain" description="NADH:quinone oxidoreductase/Mrp antiporter transmembrane" evidence="7">
    <location>
        <begin position="137"/>
        <end position="430"/>
    </location>
</feature>
<feature type="transmembrane region" description="Helical" evidence="6">
    <location>
        <begin position="33"/>
        <end position="55"/>
    </location>
</feature>
<protein>
    <submittedName>
        <fullName evidence="9">NADH-ubiquinone oxidoreductase chain L</fullName>
    </submittedName>
</protein>
<dbReference type="InterPro" id="IPR001516">
    <property type="entry name" value="Proton_antipo_N"/>
</dbReference>
<evidence type="ECO:0000259" key="8">
    <source>
        <dbReference type="Pfam" id="PF00662"/>
    </source>
</evidence>
<feature type="transmembrane region" description="Helical" evidence="6">
    <location>
        <begin position="183"/>
        <end position="202"/>
    </location>
</feature>
<keyword evidence="2 5" id="KW-0812">Transmembrane</keyword>
<accession>A0A2Z5G7Q6</accession>
<feature type="transmembrane region" description="Helical" evidence="6">
    <location>
        <begin position="120"/>
        <end position="137"/>
    </location>
</feature>
<feature type="transmembrane region" description="Helical" evidence="6">
    <location>
        <begin position="311"/>
        <end position="337"/>
    </location>
</feature>
<evidence type="ECO:0000259" key="7">
    <source>
        <dbReference type="Pfam" id="PF00361"/>
    </source>
</evidence>
<feature type="transmembrane region" description="Helical" evidence="6">
    <location>
        <begin position="214"/>
        <end position="232"/>
    </location>
</feature>
<evidence type="ECO:0000256" key="3">
    <source>
        <dbReference type="ARBA" id="ARBA00022989"/>
    </source>
</evidence>
<evidence type="ECO:0000256" key="4">
    <source>
        <dbReference type="ARBA" id="ARBA00023136"/>
    </source>
</evidence>
<dbReference type="OrthoDB" id="9807568at2"/>
<dbReference type="Pfam" id="PF00662">
    <property type="entry name" value="Proton_antipo_N"/>
    <property type="match status" value="1"/>
</dbReference>
<dbReference type="Gene3D" id="1.20.5.2700">
    <property type="match status" value="1"/>
</dbReference>
<feature type="transmembrane region" description="Helical" evidence="6">
    <location>
        <begin position="380"/>
        <end position="398"/>
    </location>
</feature>
<dbReference type="GO" id="GO:0015990">
    <property type="term" value="P:electron transport coupled proton transport"/>
    <property type="evidence" value="ECO:0007669"/>
    <property type="project" value="TreeGrafter"/>
</dbReference>
<comment type="subcellular location">
    <subcellularLocation>
        <location evidence="1">Endomembrane system</location>
        <topology evidence="1">Multi-pass membrane protein</topology>
    </subcellularLocation>
    <subcellularLocation>
        <location evidence="5">Membrane</location>
        <topology evidence="5">Multi-pass membrane protein</topology>
    </subcellularLocation>
</comment>
<keyword evidence="4 6" id="KW-0472">Membrane</keyword>
<feature type="domain" description="NADH-Ubiquinone oxidoreductase (complex I) chain 5 N-terminal" evidence="8">
    <location>
        <begin position="71"/>
        <end position="121"/>
    </location>
</feature>
<dbReference type="PANTHER" id="PTHR42829">
    <property type="entry name" value="NADH-UBIQUINONE OXIDOREDUCTASE CHAIN 5"/>
    <property type="match status" value="1"/>
</dbReference>
<keyword evidence="10" id="KW-1185">Reference proteome</keyword>
<feature type="transmembrane region" description="Helical" evidence="6">
    <location>
        <begin position="283"/>
        <end position="304"/>
    </location>
</feature>
<gene>
    <name evidence="9" type="ORF">ACPOL_5847</name>
</gene>
<dbReference type="GO" id="GO:0012505">
    <property type="term" value="C:endomembrane system"/>
    <property type="evidence" value="ECO:0007669"/>
    <property type="project" value="UniProtKB-SubCell"/>
</dbReference>
<keyword evidence="3 6" id="KW-1133">Transmembrane helix</keyword>
<dbReference type="GO" id="GO:0003954">
    <property type="term" value="F:NADH dehydrogenase activity"/>
    <property type="evidence" value="ECO:0007669"/>
    <property type="project" value="TreeGrafter"/>
</dbReference>
<feature type="transmembrane region" description="Helical" evidence="6">
    <location>
        <begin position="343"/>
        <end position="360"/>
    </location>
</feature>
<dbReference type="GO" id="GO:0016020">
    <property type="term" value="C:membrane"/>
    <property type="evidence" value="ECO:0007669"/>
    <property type="project" value="UniProtKB-SubCell"/>
</dbReference>
<evidence type="ECO:0000256" key="6">
    <source>
        <dbReference type="SAM" id="Phobius"/>
    </source>
</evidence>
<evidence type="ECO:0000256" key="2">
    <source>
        <dbReference type="ARBA" id="ARBA00022692"/>
    </source>
</evidence>
<evidence type="ECO:0000256" key="5">
    <source>
        <dbReference type="RuleBase" id="RU000320"/>
    </source>
</evidence>
<dbReference type="PRINTS" id="PR01435">
    <property type="entry name" value="NPOXDRDTASE5"/>
</dbReference>
<proteinExistence type="predicted"/>
<dbReference type="NCBIfam" id="TIGR01974">
    <property type="entry name" value="NDH_I_L"/>
    <property type="match status" value="1"/>
</dbReference>
<evidence type="ECO:0000313" key="10">
    <source>
        <dbReference type="Proteomes" id="UP000253606"/>
    </source>
</evidence>
<reference evidence="9 10" key="1">
    <citation type="journal article" date="2018" name="Front. Microbiol.">
        <title>Hydrolytic Capabilities as a Key to Environmental Success: Chitinolytic and Cellulolytic Acidobacteria From Acidic Sub-arctic Soils and Boreal Peatlands.</title>
        <authorList>
            <person name="Belova S.E."/>
            <person name="Ravin N.V."/>
            <person name="Pankratov T.A."/>
            <person name="Rakitin A.L."/>
            <person name="Ivanova A.A."/>
            <person name="Beletsky A.V."/>
            <person name="Mardanov A.V."/>
            <person name="Sinninghe Damste J.S."/>
            <person name="Dedysh S.N."/>
        </authorList>
    </citation>
    <scope>NUCLEOTIDE SEQUENCE [LARGE SCALE GENOMIC DNA]</scope>
    <source>
        <strain evidence="9 10">SBC82</strain>
    </source>
</reference>
<dbReference type="PANTHER" id="PTHR42829:SF2">
    <property type="entry name" value="NADH-UBIQUINONE OXIDOREDUCTASE CHAIN 5"/>
    <property type="match status" value="1"/>
</dbReference>
<sequence>MTGVPSMHLWLIPILPFVGFLLNGLLGRKLPNPIISIIALLATGTPFVLVLNIAAHFSSLSLPYVERLGPWIQAGAFRADFAFSLDQLTLIMLLVVTGVGFLIHIYSIGYMAHEEGFWRFFAYLNLFMFFMLMLVLAENFLLVFVGWEGVGLASYLLIGFYFTRNSAANAGKKAFVVNRIGDFGFLLAMFLVIAHFGTLSFHEVFSQIAQHPELHGGFLTAIALCLVLGATGKSAQIPLYIWLPDAMEGPTPVSALIHAATMVTAGIYMTVRCHAIFDRSPLALSVVAIIGAATALFAATVGIVQTDIKRVLAYSTISQLGYMFMACGVAAYSAAIFHLLTHAFFKALLFLAAGSVIHALNGEQDMREMGGLKSKIPITFWTMTAGVVAISGIPPFAGFVSKDEILYRTFSSPGLGPILWFVGLFTAFLTSFYMFRLWYLTFFGERRTSHQGAHTPEPGHGADPLHSGHGVHESGGLMLFPLAVLAILSVSGGWVGWPDALGGGNWFGHFLDPVISAQHLSFEQVTVALNNGSSAAASSTPEGNKPLELALAAVSTVVALFGWFLAYVFYIRKPELPGKLAKQFSAVYGLVEHKYWVDEIYAALVVRPLNVFARIGLWWTVDRGLVDGAGYAAAGSAVGLGAIARRIHSGNIRSYAGWLAGGAAAILLLMYFGFGSHMFVWFAASK</sequence>
<feature type="transmembrane region" description="Helical" evidence="6">
    <location>
        <begin position="88"/>
        <end position="108"/>
    </location>
</feature>
<evidence type="ECO:0000313" key="9">
    <source>
        <dbReference type="EMBL" id="AXC15091.1"/>
    </source>
</evidence>
<keyword evidence="9" id="KW-0830">Ubiquinone</keyword>
<dbReference type="AlphaFoldDB" id="A0A2Z5G7Q6"/>
<name>A0A2Z5G7Q6_9BACT</name>
<feature type="transmembrane region" description="Helical" evidence="6">
    <location>
        <begin position="6"/>
        <end position="26"/>
    </location>
</feature>